<evidence type="ECO:0000259" key="1">
    <source>
        <dbReference type="Pfam" id="PF13480"/>
    </source>
</evidence>
<reference evidence="2" key="1">
    <citation type="submission" date="2018-05" db="EMBL/GenBank/DDBJ databases">
        <authorList>
            <person name="Lanie J.A."/>
            <person name="Ng W.-L."/>
            <person name="Kazmierczak K.M."/>
            <person name="Andrzejewski T.M."/>
            <person name="Davidsen T.M."/>
            <person name="Wayne K.J."/>
            <person name="Tettelin H."/>
            <person name="Glass J.I."/>
            <person name="Rusch D."/>
            <person name="Podicherti R."/>
            <person name="Tsui H.-C.T."/>
            <person name="Winkler M.E."/>
        </authorList>
    </citation>
    <scope>NUCLEOTIDE SEQUENCE</scope>
</reference>
<dbReference type="EMBL" id="UINC01156293">
    <property type="protein sequence ID" value="SVD52627.1"/>
    <property type="molecule type" value="Genomic_DNA"/>
</dbReference>
<dbReference type="InterPro" id="IPR038740">
    <property type="entry name" value="BioF2-like_GNAT_dom"/>
</dbReference>
<dbReference type="InterPro" id="IPR016181">
    <property type="entry name" value="Acyl_CoA_acyltransferase"/>
</dbReference>
<name>A0A382W1H3_9ZZZZ</name>
<feature type="domain" description="BioF2-like acetyltransferase" evidence="1">
    <location>
        <begin position="18"/>
        <end position="161"/>
    </location>
</feature>
<dbReference type="Gene3D" id="3.40.630.30">
    <property type="match status" value="1"/>
</dbReference>
<dbReference type="AlphaFoldDB" id="A0A382W1H3"/>
<sequence length="178" mass="20805">PTLLLAENWDEYLSQLPKKNRHELKRKIKRLESQTNYQIHICKGKEIHESCLQNFYTLHKLSSKEKFDFWNPGREKFLKNISRQLICNEMLILHSLVLNNKSVATNFILKSKESFLLYNSGFDPSFSQYSVGLLNTAFAIKYAISSGQKEFNFLKGKEQYKYHLGAEDVDVFTVTISK</sequence>
<dbReference type="Pfam" id="PF13480">
    <property type="entry name" value="Acetyltransf_6"/>
    <property type="match status" value="1"/>
</dbReference>
<gene>
    <name evidence="2" type="ORF">METZ01_LOCUS405481</name>
</gene>
<dbReference type="SUPFAM" id="SSF55729">
    <property type="entry name" value="Acyl-CoA N-acyltransferases (Nat)"/>
    <property type="match status" value="1"/>
</dbReference>
<evidence type="ECO:0000313" key="2">
    <source>
        <dbReference type="EMBL" id="SVD52627.1"/>
    </source>
</evidence>
<protein>
    <recommendedName>
        <fullName evidence="1">BioF2-like acetyltransferase domain-containing protein</fullName>
    </recommendedName>
</protein>
<organism evidence="2">
    <name type="scientific">marine metagenome</name>
    <dbReference type="NCBI Taxonomy" id="408172"/>
    <lineage>
        <taxon>unclassified sequences</taxon>
        <taxon>metagenomes</taxon>
        <taxon>ecological metagenomes</taxon>
    </lineage>
</organism>
<proteinExistence type="predicted"/>
<feature type="non-terminal residue" evidence="2">
    <location>
        <position position="1"/>
    </location>
</feature>
<accession>A0A382W1H3</accession>